<gene>
    <name evidence="14" type="ORF">AC579_919</name>
</gene>
<feature type="binding site" evidence="12">
    <location>
        <position position="246"/>
    </location>
    <ligand>
        <name>Mg(2+)</name>
        <dbReference type="ChEBI" id="CHEBI:18420"/>
        <label>1</label>
    </ligand>
</feature>
<proteinExistence type="inferred from homology"/>
<evidence type="ECO:0000256" key="6">
    <source>
        <dbReference type="ARBA" id="ARBA00022490"/>
    </source>
</evidence>
<dbReference type="InterPro" id="IPR005002">
    <property type="entry name" value="PMM"/>
</dbReference>
<dbReference type="UniPathway" id="UPA00126">
    <property type="reaction ID" value="UER00424"/>
</dbReference>
<evidence type="ECO:0000256" key="8">
    <source>
        <dbReference type="ARBA" id="ARBA00022842"/>
    </source>
</evidence>
<feature type="binding site" evidence="11">
    <location>
        <position position="157"/>
    </location>
    <ligand>
        <name>alpha-D-mannose 1-phosphate</name>
        <dbReference type="ChEBI" id="CHEBI:58409"/>
    </ligand>
</feature>
<keyword evidence="15" id="KW-1185">Reference proteome</keyword>
<dbReference type="PANTHER" id="PTHR10466:SF0">
    <property type="entry name" value="PHOSPHOMANNOMUTASE"/>
    <property type="match status" value="1"/>
</dbReference>
<dbReference type="OrthoDB" id="10264771at2759"/>
<dbReference type="EMBL" id="LFZO01000692">
    <property type="protein sequence ID" value="KXT00052.1"/>
    <property type="molecule type" value="Genomic_DNA"/>
</dbReference>
<reference evidence="14 15" key="1">
    <citation type="submission" date="2015-07" db="EMBL/GenBank/DDBJ databases">
        <title>Comparative genomics of the Sigatoka disease complex on banana suggests a link between parallel evolutionary changes in Pseudocercospora fijiensis and Pseudocercospora eumusae and increased virulence on the banana host.</title>
        <authorList>
            <person name="Chang T.-C."/>
            <person name="Salvucci A."/>
            <person name="Crous P.W."/>
            <person name="Stergiopoulos I."/>
        </authorList>
    </citation>
    <scope>NUCLEOTIDE SEQUENCE [LARGE SCALE GENOMIC DNA]</scope>
    <source>
        <strain evidence="14 15">CBS 116634</strain>
    </source>
</reference>
<dbReference type="GO" id="GO:0004615">
    <property type="term" value="F:phosphomannomutase activity"/>
    <property type="evidence" value="ECO:0007669"/>
    <property type="project" value="UniProtKB-EC"/>
</dbReference>
<evidence type="ECO:0000256" key="11">
    <source>
        <dbReference type="PIRSR" id="PIRSR605002-2"/>
    </source>
</evidence>
<sequence length="270" mass="30124">MPAAAAAVVPDLAARPIPNTICLFDVDGTLTPARRTVSPEMLQLLSALRQKVAIGFVGGSDLVKQQEQLGTSSIPVTTLFDFCFAENGLTAYRMGLPLASHSFIKWIGEENYKKLVKFLLHYIADLDVPVKRGTFVEFRNGMINVSPVGRNASVQERNEYEKYDLENGIRKKFIEDIKAAFPDLGLTFSIGGQISFDVFPSGWDKTYCLQHVQNEKNLPGGVDYTTIHFFGDKTYKGGNDYEIYEDPRTVGHSVKNPEETMAELKKLFDL</sequence>
<dbReference type="Pfam" id="PF03332">
    <property type="entry name" value="PMM"/>
    <property type="match status" value="1"/>
</dbReference>
<dbReference type="GO" id="GO:0006487">
    <property type="term" value="P:protein N-linked glycosylation"/>
    <property type="evidence" value="ECO:0007669"/>
    <property type="project" value="TreeGrafter"/>
</dbReference>
<dbReference type="InterPro" id="IPR036412">
    <property type="entry name" value="HAD-like_sf"/>
</dbReference>
<dbReference type="InterPro" id="IPR043169">
    <property type="entry name" value="PMM_cap"/>
</dbReference>
<comment type="subcellular location">
    <subcellularLocation>
        <location evidence="1 13">Cytoplasm</location>
    </subcellularLocation>
</comment>
<dbReference type="GO" id="GO:0046872">
    <property type="term" value="F:metal ion binding"/>
    <property type="evidence" value="ECO:0007669"/>
    <property type="project" value="UniProtKB-KW"/>
</dbReference>
<comment type="caution">
    <text evidence="14">The sequence shown here is derived from an EMBL/GenBank/DDBJ whole genome shotgun (WGS) entry which is preliminary data.</text>
</comment>
<feature type="binding site" evidence="12">
    <location>
        <position position="249"/>
    </location>
    <ligand>
        <name>Mg(2+)</name>
        <dbReference type="ChEBI" id="CHEBI:18420"/>
        <label>1</label>
    </ligand>
</feature>
<comment type="function">
    <text evidence="13">Involved in the synthesis of the GDP-mannose and dolichol-phosphate-mannose required for a number of critical mannosyl transfer reactions.</text>
</comment>
<comment type="catalytic activity">
    <reaction evidence="13">
        <text>alpha-D-mannose 1-phosphate = D-mannose 6-phosphate</text>
        <dbReference type="Rhea" id="RHEA:11140"/>
        <dbReference type="ChEBI" id="CHEBI:58409"/>
        <dbReference type="ChEBI" id="CHEBI:58735"/>
        <dbReference type="EC" id="5.4.2.8"/>
    </reaction>
</comment>
<dbReference type="EC" id="5.4.2.8" evidence="5 13"/>
<protein>
    <recommendedName>
        <fullName evidence="5 13">Phosphomannomutase</fullName>
        <ecNumber evidence="5 13">5.4.2.8</ecNumber>
    </recommendedName>
</protein>
<comment type="cofactor">
    <cofactor evidence="12">
        <name>Mg(2+)</name>
        <dbReference type="ChEBI" id="CHEBI:18420"/>
    </cofactor>
</comment>
<evidence type="ECO:0000256" key="12">
    <source>
        <dbReference type="PIRSR" id="PIRSR605002-3"/>
    </source>
</evidence>
<comment type="similarity">
    <text evidence="3 13">Belongs to the eukaryotic PMM family.</text>
</comment>
<accession>A0A139HCA7</accession>
<feature type="binding site" evidence="12">
    <location>
        <position position="232"/>
    </location>
    <ligand>
        <name>Mg(2+)</name>
        <dbReference type="ChEBI" id="CHEBI:18420"/>
        <label>2</label>
    </ligand>
</feature>
<evidence type="ECO:0000313" key="15">
    <source>
        <dbReference type="Proteomes" id="UP000073492"/>
    </source>
</evidence>
<evidence type="ECO:0000256" key="9">
    <source>
        <dbReference type="ARBA" id="ARBA00023235"/>
    </source>
</evidence>
<dbReference type="InterPro" id="IPR006379">
    <property type="entry name" value="HAD-SF_hydro_IIB"/>
</dbReference>
<keyword evidence="9 13" id="KW-0413">Isomerase</keyword>
<evidence type="ECO:0000256" key="4">
    <source>
        <dbReference type="ARBA" id="ARBA00011738"/>
    </source>
</evidence>
<dbReference type="FunFam" id="3.30.1240.20:FF:000001">
    <property type="entry name" value="Phosphomannomutase"/>
    <property type="match status" value="1"/>
</dbReference>
<feature type="binding site" evidence="11">
    <location>
        <position position="150"/>
    </location>
    <ligand>
        <name>alpha-D-mannose 1-phosphate</name>
        <dbReference type="ChEBI" id="CHEBI:58409"/>
    </ligand>
</feature>
<dbReference type="Gene3D" id="3.30.1240.20">
    <property type="match status" value="1"/>
</dbReference>
<keyword evidence="6 13" id="KW-0963">Cytoplasm</keyword>
<evidence type="ECO:0000256" key="13">
    <source>
        <dbReference type="RuleBase" id="RU361118"/>
    </source>
</evidence>
<evidence type="ECO:0000313" key="14">
    <source>
        <dbReference type="EMBL" id="KXT00052.1"/>
    </source>
</evidence>
<dbReference type="SFLD" id="SFLDF00445">
    <property type="entry name" value="alpha-phosphomannomutase"/>
    <property type="match status" value="1"/>
</dbReference>
<organism evidence="14 15">
    <name type="scientific">Pseudocercospora musae</name>
    <dbReference type="NCBI Taxonomy" id="113226"/>
    <lineage>
        <taxon>Eukaryota</taxon>
        <taxon>Fungi</taxon>
        <taxon>Dikarya</taxon>
        <taxon>Ascomycota</taxon>
        <taxon>Pezizomycotina</taxon>
        <taxon>Dothideomycetes</taxon>
        <taxon>Dothideomycetidae</taxon>
        <taxon>Mycosphaerellales</taxon>
        <taxon>Mycosphaerellaceae</taxon>
        <taxon>Pseudocercospora</taxon>
    </lineage>
</organism>
<feature type="active site" description="Nucleophile" evidence="10">
    <location>
        <position position="25"/>
    </location>
</feature>
<feature type="binding site" evidence="11">
    <location>
        <position position="197"/>
    </location>
    <ligand>
        <name>alpha-D-mannose 1-phosphate</name>
        <dbReference type="ChEBI" id="CHEBI:58409"/>
    </ligand>
</feature>
<feature type="binding site" evidence="12">
    <location>
        <position position="25"/>
    </location>
    <ligand>
        <name>Mg(2+)</name>
        <dbReference type="ChEBI" id="CHEBI:18420"/>
        <label>1</label>
    </ligand>
</feature>
<feature type="binding site" evidence="12">
    <location>
        <position position="27"/>
    </location>
    <ligand>
        <name>Mg(2+)</name>
        <dbReference type="ChEBI" id="CHEBI:18420"/>
        <label>1</label>
    </ligand>
</feature>
<feature type="binding site" evidence="11">
    <location>
        <position position="34"/>
    </location>
    <ligand>
        <name>alpha-D-mannose 1-phosphate</name>
        <dbReference type="ChEBI" id="CHEBI:58409"/>
    </ligand>
</feature>
<dbReference type="GO" id="GO:0005829">
    <property type="term" value="C:cytosol"/>
    <property type="evidence" value="ECO:0007669"/>
    <property type="project" value="TreeGrafter"/>
</dbReference>
<dbReference type="GO" id="GO:0009298">
    <property type="term" value="P:GDP-mannose biosynthetic process"/>
    <property type="evidence" value="ECO:0007669"/>
    <property type="project" value="UniProtKB-UniPathway"/>
</dbReference>
<dbReference type="PANTHER" id="PTHR10466">
    <property type="entry name" value="PHOSPHOMANNOMUTASE"/>
    <property type="match status" value="1"/>
</dbReference>
<comment type="pathway">
    <text evidence="2 13">Nucleotide-sugar biosynthesis; GDP-alpha-D-mannose biosynthesis; alpha-D-mannose 1-phosphate from D-fructose 6-phosphate: step 2/2.</text>
</comment>
<keyword evidence="8 12" id="KW-0460">Magnesium</keyword>
<dbReference type="Gene3D" id="3.40.50.1000">
    <property type="entry name" value="HAD superfamily/HAD-like"/>
    <property type="match status" value="1"/>
</dbReference>
<dbReference type="GO" id="GO:0006013">
    <property type="term" value="P:mannose metabolic process"/>
    <property type="evidence" value="ECO:0007669"/>
    <property type="project" value="TreeGrafter"/>
</dbReference>
<feature type="binding site" evidence="12">
    <location>
        <position position="244"/>
    </location>
    <ligand>
        <name>Mg(2+)</name>
        <dbReference type="ChEBI" id="CHEBI:18420"/>
        <label>1</label>
    </ligand>
</feature>
<keyword evidence="7 12" id="KW-0479">Metal-binding</keyword>
<evidence type="ECO:0000256" key="1">
    <source>
        <dbReference type="ARBA" id="ARBA00004496"/>
    </source>
</evidence>
<dbReference type="InterPro" id="IPR023214">
    <property type="entry name" value="HAD_sf"/>
</dbReference>
<feature type="active site" description="Proton donor/acceptor" evidence="10">
    <location>
        <position position="27"/>
    </location>
</feature>
<dbReference type="SFLD" id="SFLDS00003">
    <property type="entry name" value="Haloacid_Dehalogenase"/>
    <property type="match status" value="1"/>
</dbReference>
<evidence type="ECO:0000256" key="10">
    <source>
        <dbReference type="PIRSR" id="PIRSR605002-1"/>
    </source>
</evidence>
<dbReference type="SUPFAM" id="SSF56784">
    <property type="entry name" value="HAD-like"/>
    <property type="match status" value="1"/>
</dbReference>
<dbReference type="NCBIfam" id="TIGR01484">
    <property type="entry name" value="HAD-SF-IIB"/>
    <property type="match status" value="1"/>
</dbReference>
<comment type="subunit">
    <text evidence="4 13">Homodimer.</text>
</comment>
<dbReference type="CDD" id="cd02585">
    <property type="entry name" value="HAD_PMM"/>
    <property type="match status" value="1"/>
</dbReference>
<dbReference type="SFLD" id="SFLDG01143">
    <property type="entry name" value="C2.B.3:_Phosphomannomutase_Lik"/>
    <property type="match status" value="1"/>
</dbReference>
<feature type="binding site" evidence="11">
    <location>
        <position position="195"/>
    </location>
    <ligand>
        <name>alpha-D-mannose 1-phosphate</name>
        <dbReference type="ChEBI" id="CHEBI:58409"/>
    </ligand>
</feature>
<dbReference type="STRING" id="113226.A0A139HCA7"/>
<feature type="binding site" evidence="11">
    <location>
        <position position="139"/>
    </location>
    <ligand>
        <name>alpha-D-mannose 1-phosphate</name>
        <dbReference type="ChEBI" id="CHEBI:58409"/>
    </ligand>
</feature>
<dbReference type="Proteomes" id="UP000073492">
    <property type="component" value="Unassembled WGS sequence"/>
</dbReference>
<evidence type="ECO:0000256" key="2">
    <source>
        <dbReference type="ARBA" id="ARBA00004699"/>
    </source>
</evidence>
<evidence type="ECO:0000256" key="5">
    <source>
        <dbReference type="ARBA" id="ARBA00012730"/>
    </source>
</evidence>
<evidence type="ECO:0000256" key="3">
    <source>
        <dbReference type="ARBA" id="ARBA00009736"/>
    </source>
</evidence>
<dbReference type="AlphaFoldDB" id="A0A139HCA7"/>
<dbReference type="SFLD" id="SFLDG01140">
    <property type="entry name" value="C2.B:_Phosphomannomutase_and_P"/>
    <property type="match status" value="1"/>
</dbReference>
<name>A0A139HCA7_9PEZI</name>
<evidence type="ECO:0000256" key="7">
    <source>
        <dbReference type="ARBA" id="ARBA00022723"/>
    </source>
</evidence>